<proteinExistence type="predicted"/>
<feature type="transmembrane region" description="Helical" evidence="1">
    <location>
        <begin position="202"/>
        <end position="222"/>
    </location>
</feature>
<gene>
    <name evidence="2" type="ORF">METZ01_LOCUS390004</name>
</gene>
<keyword evidence="1" id="KW-1133">Transmembrane helix</keyword>
<feature type="transmembrane region" description="Helical" evidence="1">
    <location>
        <begin position="100"/>
        <end position="121"/>
    </location>
</feature>
<name>A0A382USG5_9ZZZZ</name>
<sequence length="233" mass="26862">VNYISKIRKLSLVVFIVPTLAINVCLFIVIYVDLPIGSNIGPTFPYIDGGTSISRTARVFPTYLIFKPAMFLTAYCLINYWRSNYKLINSLEPNYNYKKYFRFFGIASAIFLILHSIFLGIKFDISIYKFFRRFVILSFIVFELVAQALLVINLNKIKNRIEHLMSLKVLKLKIILVAVLIVVALVSVPIISSSGFVKFKHALEWDFMIGVLSFYMLTFFFWKKPLPHTLSGV</sequence>
<feature type="non-terminal residue" evidence="2">
    <location>
        <position position="1"/>
    </location>
</feature>
<feature type="transmembrane region" description="Helical" evidence="1">
    <location>
        <begin position="133"/>
        <end position="154"/>
    </location>
</feature>
<protein>
    <submittedName>
        <fullName evidence="2">Uncharacterized protein</fullName>
    </submittedName>
</protein>
<feature type="transmembrane region" description="Helical" evidence="1">
    <location>
        <begin position="174"/>
        <end position="196"/>
    </location>
</feature>
<feature type="transmembrane region" description="Helical" evidence="1">
    <location>
        <begin position="60"/>
        <end position="80"/>
    </location>
</feature>
<reference evidence="2" key="1">
    <citation type="submission" date="2018-05" db="EMBL/GenBank/DDBJ databases">
        <authorList>
            <person name="Lanie J.A."/>
            <person name="Ng W.-L."/>
            <person name="Kazmierczak K.M."/>
            <person name="Andrzejewski T.M."/>
            <person name="Davidsen T.M."/>
            <person name="Wayne K.J."/>
            <person name="Tettelin H."/>
            <person name="Glass J.I."/>
            <person name="Rusch D."/>
            <person name="Podicherti R."/>
            <person name="Tsui H.-C.T."/>
            <person name="Winkler M.E."/>
        </authorList>
    </citation>
    <scope>NUCLEOTIDE SEQUENCE</scope>
</reference>
<evidence type="ECO:0000256" key="1">
    <source>
        <dbReference type="SAM" id="Phobius"/>
    </source>
</evidence>
<keyword evidence="1" id="KW-0472">Membrane</keyword>
<keyword evidence="1" id="KW-0812">Transmembrane</keyword>
<organism evidence="2">
    <name type="scientific">marine metagenome</name>
    <dbReference type="NCBI Taxonomy" id="408172"/>
    <lineage>
        <taxon>unclassified sequences</taxon>
        <taxon>metagenomes</taxon>
        <taxon>ecological metagenomes</taxon>
    </lineage>
</organism>
<dbReference type="AlphaFoldDB" id="A0A382USG5"/>
<accession>A0A382USG5</accession>
<dbReference type="EMBL" id="UINC01146432">
    <property type="protein sequence ID" value="SVD37150.1"/>
    <property type="molecule type" value="Genomic_DNA"/>
</dbReference>
<evidence type="ECO:0000313" key="2">
    <source>
        <dbReference type="EMBL" id="SVD37150.1"/>
    </source>
</evidence>
<feature type="transmembrane region" description="Helical" evidence="1">
    <location>
        <begin position="12"/>
        <end position="32"/>
    </location>
</feature>